<dbReference type="OrthoDB" id="2280511at2759"/>
<organism evidence="2 3">
    <name type="scientific">Hesseltinella vesiculosa</name>
    <dbReference type="NCBI Taxonomy" id="101127"/>
    <lineage>
        <taxon>Eukaryota</taxon>
        <taxon>Fungi</taxon>
        <taxon>Fungi incertae sedis</taxon>
        <taxon>Mucoromycota</taxon>
        <taxon>Mucoromycotina</taxon>
        <taxon>Mucoromycetes</taxon>
        <taxon>Mucorales</taxon>
        <taxon>Cunninghamellaceae</taxon>
        <taxon>Hesseltinella</taxon>
    </lineage>
</organism>
<accession>A0A1X2GF14</accession>
<name>A0A1X2GF14_9FUNG</name>
<protein>
    <submittedName>
        <fullName evidence="2">Uncharacterized protein</fullName>
    </submittedName>
</protein>
<feature type="region of interest" description="Disordered" evidence="1">
    <location>
        <begin position="60"/>
        <end position="89"/>
    </location>
</feature>
<keyword evidence="3" id="KW-1185">Reference proteome</keyword>
<gene>
    <name evidence="2" type="ORF">DM01DRAFT_1323476</name>
</gene>
<dbReference type="EMBL" id="MCGT01000018">
    <property type="protein sequence ID" value="ORX52339.1"/>
    <property type="molecule type" value="Genomic_DNA"/>
</dbReference>
<feature type="compositionally biased region" description="Polar residues" evidence="1">
    <location>
        <begin position="60"/>
        <end position="75"/>
    </location>
</feature>
<reference evidence="2 3" key="1">
    <citation type="submission" date="2016-07" db="EMBL/GenBank/DDBJ databases">
        <title>Pervasive Adenine N6-methylation of Active Genes in Fungi.</title>
        <authorList>
            <consortium name="DOE Joint Genome Institute"/>
            <person name="Mondo S.J."/>
            <person name="Dannebaum R.O."/>
            <person name="Kuo R.C."/>
            <person name="Labutti K."/>
            <person name="Haridas S."/>
            <person name="Kuo A."/>
            <person name="Salamov A."/>
            <person name="Ahrendt S.R."/>
            <person name="Lipzen A."/>
            <person name="Sullivan W."/>
            <person name="Andreopoulos W.B."/>
            <person name="Clum A."/>
            <person name="Lindquist E."/>
            <person name="Daum C."/>
            <person name="Ramamoorthy G.K."/>
            <person name="Gryganskyi A."/>
            <person name="Culley D."/>
            <person name="Magnuson J.K."/>
            <person name="James T.Y."/>
            <person name="O'Malley M.A."/>
            <person name="Stajich J.E."/>
            <person name="Spatafora J.W."/>
            <person name="Visel A."/>
            <person name="Grigoriev I.V."/>
        </authorList>
    </citation>
    <scope>NUCLEOTIDE SEQUENCE [LARGE SCALE GENOMIC DNA]</scope>
    <source>
        <strain evidence="2 3">NRRL 3301</strain>
    </source>
</reference>
<proteinExistence type="predicted"/>
<evidence type="ECO:0000313" key="2">
    <source>
        <dbReference type="EMBL" id="ORX52339.1"/>
    </source>
</evidence>
<evidence type="ECO:0000256" key="1">
    <source>
        <dbReference type="SAM" id="MobiDB-lite"/>
    </source>
</evidence>
<dbReference type="AlphaFoldDB" id="A0A1X2GF14"/>
<sequence length="408" mass="46273">MHTDMCKLAKHRPSSASNRTMAMLDTFMNMFKLSQRNDAVADAGASVTAGQYIKTWNSNGKVDVNNYSAPQQPTTSKREQPDSSVQEPISIKKGKKEFSFAPQLKPSVSTEKSRISAEDQRTLAPLYHVKISSNHASTTPPDLIDAYQHNIENQARNESLRKRPKAYAFLKSALEQPLAELRRFLWTNGSDKDDGDGENSDKDDDEAKAIELIRVILTDFTLVCEKPPYPRGTNERTPFMESLVPLFKAYSAIYGNVSFIWGEKSLSICVPDASKLMDGIGNCTLDNVDRILVESSGPKDGSHTDDDTLKLIEYVSLSMRNEMKQLEQASRATFEKRRIFALHMVGYRLTLWSAFIHHHHWACLQERTAVIPSTWATRKHWLQCFELIFCLAVRDMHELTMNESLTNY</sequence>
<comment type="caution">
    <text evidence="2">The sequence shown here is derived from an EMBL/GenBank/DDBJ whole genome shotgun (WGS) entry which is preliminary data.</text>
</comment>
<evidence type="ECO:0000313" key="3">
    <source>
        <dbReference type="Proteomes" id="UP000242146"/>
    </source>
</evidence>
<dbReference type="Proteomes" id="UP000242146">
    <property type="component" value="Unassembled WGS sequence"/>
</dbReference>